<keyword evidence="2" id="KW-1185">Reference proteome</keyword>
<gene>
    <name evidence="1" type="ORF">ACFO3E_08765</name>
</gene>
<sequence length="240" mass="26613">MSDQPSATQMDLFTHGETALDILGVVDRGRRDLMHGYFEAWASEYLIINKGNVARPRARDITRAVNDIEQAARLIDRALALLLAARQTAWTDGDDTENCRRAIFPLMAEEIRAAMGMPNTDEKGEPVINWDGGYEDPFAGVFRRMAYRVRTVGARFETADFHGVDRSRHPALVILICRLGGVFEVETGRKPAAPRSGDRPAHRSQFERFVRAFAPIAGIEGKVSSKVIAGALREAYPLSA</sequence>
<proteinExistence type="predicted"/>
<evidence type="ECO:0000313" key="2">
    <source>
        <dbReference type="Proteomes" id="UP001595957"/>
    </source>
</evidence>
<name>A0ABV9F1R8_9SPHN</name>
<comment type="caution">
    <text evidence="1">The sequence shown here is derived from an EMBL/GenBank/DDBJ whole genome shotgun (WGS) entry which is preliminary data.</text>
</comment>
<evidence type="ECO:0000313" key="1">
    <source>
        <dbReference type="EMBL" id="MFC4594284.1"/>
    </source>
</evidence>
<dbReference type="Proteomes" id="UP001595957">
    <property type="component" value="Unassembled WGS sequence"/>
</dbReference>
<dbReference type="RefSeq" id="WP_380803855.1">
    <property type="nucleotide sequence ID" value="NZ_JBHSFZ010000013.1"/>
</dbReference>
<organism evidence="1 2">
    <name type="scientific">Sphingobium tyrosinilyticum</name>
    <dbReference type="NCBI Taxonomy" id="2715436"/>
    <lineage>
        <taxon>Bacteria</taxon>
        <taxon>Pseudomonadati</taxon>
        <taxon>Pseudomonadota</taxon>
        <taxon>Alphaproteobacteria</taxon>
        <taxon>Sphingomonadales</taxon>
        <taxon>Sphingomonadaceae</taxon>
        <taxon>Sphingobium</taxon>
    </lineage>
</organism>
<dbReference type="EMBL" id="JBHSFZ010000013">
    <property type="protein sequence ID" value="MFC4594284.1"/>
    <property type="molecule type" value="Genomic_DNA"/>
</dbReference>
<accession>A0ABV9F1R8</accession>
<reference evidence="2" key="1">
    <citation type="journal article" date="2019" name="Int. J. Syst. Evol. Microbiol.">
        <title>The Global Catalogue of Microorganisms (GCM) 10K type strain sequencing project: providing services to taxonomists for standard genome sequencing and annotation.</title>
        <authorList>
            <consortium name="The Broad Institute Genomics Platform"/>
            <consortium name="The Broad Institute Genome Sequencing Center for Infectious Disease"/>
            <person name="Wu L."/>
            <person name="Ma J."/>
        </authorList>
    </citation>
    <scope>NUCLEOTIDE SEQUENCE [LARGE SCALE GENOMIC DNA]</scope>
    <source>
        <strain evidence="2">NBRC 103632</strain>
    </source>
</reference>
<protein>
    <submittedName>
        <fullName evidence="1">Uncharacterized protein</fullName>
    </submittedName>
</protein>